<evidence type="ECO:0000313" key="2">
    <source>
        <dbReference type="EMBL" id="CDQ43385.1"/>
    </source>
</evidence>
<dbReference type="AlphaFoldDB" id="A0AAV2WGN8"/>
<feature type="compositionally biased region" description="Basic and acidic residues" evidence="1">
    <location>
        <begin position="99"/>
        <end position="109"/>
    </location>
</feature>
<name>A0AAV2WGN8_MYCNE</name>
<protein>
    <submittedName>
        <fullName evidence="2">Fe-S oxidoreductase</fullName>
    </submittedName>
</protein>
<accession>A0AAV2WGN8</accession>
<evidence type="ECO:0000313" key="3">
    <source>
        <dbReference type="Proteomes" id="UP000028864"/>
    </source>
</evidence>
<dbReference type="Proteomes" id="UP000028864">
    <property type="component" value="Unassembled WGS sequence"/>
</dbReference>
<dbReference type="EMBL" id="LK021337">
    <property type="protein sequence ID" value="CDQ43385.1"/>
    <property type="molecule type" value="Genomic_DNA"/>
</dbReference>
<sequence length="125" mass="12255">MTQPPNVDPDKAEAGAKQDTADSDMGLKESKPEPPVVGLGIAAGARRPGAKKAAAPKPAAAPEPAEAPEAADVPETAAAPEPAEAEAAPAAPSSNGSGDDARVVGDEPPVKGLGIAKGARRPGKR</sequence>
<gene>
    <name evidence="2" type="ORF">BN1047_01250</name>
</gene>
<reference evidence="2" key="2">
    <citation type="submission" date="2015-09" db="EMBL/GenBank/DDBJ databases">
        <title>Draft genome sequence of Mycobacterium neoaurum DSM 44074.</title>
        <authorList>
            <person name="Croce O."/>
            <person name="Robert C."/>
            <person name="Raoult D."/>
            <person name="Drancourt M."/>
        </authorList>
    </citation>
    <scope>NUCLEOTIDE SEQUENCE</scope>
    <source>
        <strain evidence="2">DSM 44074</strain>
    </source>
</reference>
<evidence type="ECO:0000256" key="1">
    <source>
        <dbReference type="SAM" id="MobiDB-lite"/>
    </source>
</evidence>
<proteinExistence type="predicted"/>
<reference evidence="2" key="1">
    <citation type="submission" date="2014-05" db="EMBL/GenBank/DDBJ databases">
        <authorList>
            <person name="Urmite Genomes"/>
        </authorList>
    </citation>
    <scope>NUCLEOTIDE SEQUENCE</scope>
    <source>
        <strain evidence="2">DSM 44074</strain>
    </source>
</reference>
<feature type="region of interest" description="Disordered" evidence="1">
    <location>
        <begin position="1"/>
        <end position="125"/>
    </location>
</feature>
<feature type="compositionally biased region" description="Low complexity" evidence="1">
    <location>
        <begin position="42"/>
        <end position="92"/>
    </location>
</feature>
<feature type="compositionally biased region" description="Basic and acidic residues" evidence="1">
    <location>
        <begin position="8"/>
        <end position="32"/>
    </location>
</feature>
<organism evidence="2 3">
    <name type="scientific">Mycolicibacterium neoaurum</name>
    <name type="common">Mycobacterium neoaurum</name>
    <dbReference type="NCBI Taxonomy" id="1795"/>
    <lineage>
        <taxon>Bacteria</taxon>
        <taxon>Bacillati</taxon>
        <taxon>Actinomycetota</taxon>
        <taxon>Actinomycetes</taxon>
        <taxon>Mycobacteriales</taxon>
        <taxon>Mycobacteriaceae</taxon>
        <taxon>Mycolicibacterium</taxon>
    </lineage>
</organism>